<feature type="compositionally biased region" description="Polar residues" evidence="1">
    <location>
        <begin position="351"/>
        <end position="374"/>
    </location>
</feature>
<feature type="compositionally biased region" description="Low complexity" evidence="1">
    <location>
        <begin position="422"/>
        <end position="441"/>
    </location>
</feature>
<dbReference type="InterPro" id="IPR010820">
    <property type="entry name" value="DUF1421"/>
</dbReference>
<evidence type="ECO:0000313" key="3">
    <source>
        <dbReference type="EMBL" id="KAF3494422.1"/>
    </source>
</evidence>
<feature type="compositionally biased region" description="Pro residues" evidence="1">
    <location>
        <begin position="280"/>
        <end position="294"/>
    </location>
</feature>
<evidence type="ECO:0000256" key="1">
    <source>
        <dbReference type="SAM" id="MobiDB-lite"/>
    </source>
</evidence>
<reference evidence="3 4" key="1">
    <citation type="journal article" date="2020" name="BMC Genomics">
        <title>Intraspecific diversification of the crop wild relative Brassica cretica Lam. using demographic model selection.</title>
        <authorList>
            <person name="Kioukis A."/>
            <person name="Michalopoulou V.A."/>
            <person name="Briers L."/>
            <person name="Pirintsos S."/>
            <person name="Studholme D.J."/>
            <person name="Pavlidis P."/>
            <person name="Sarris P.F."/>
        </authorList>
    </citation>
    <scope>NUCLEOTIDE SEQUENCE [LARGE SCALE GENOMIC DNA]</scope>
    <source>
        <strain evidence="4">cv. PFS-1207/04</strain>
    </source>
</reference>
<feature type="compositionally biased region" description="Low complexity" evidence="1">
    <location>
        <begin position="308"/>
        <end position="325"/>
    </location>
</feature>
<dbReference type="PANTHER" id="PTHR31805:SF20">
    <property type="entry name" value="DUF1421 DOMAIN-CONTAINING PROTEIN"/>
    <property type="match status" value="1"/>
</dbReference>
<accession>A0ABQ7A9U0</accession>
<organism evidence="3 4">
    <name type="scientific">Brassica cretica</name>
    <name type="common">Mustard</name>
    <dbReference type="NCBI Taxonomy" id="69181"/>
    <lineage>
        <taxon>Eukaryota</taxon>
        <taxon>Viridiplantae</taxon>
        <taxon>Streptophyta</taxon>
        <taxon>Embryophyta</taxon>
        <taxon>Tracheophyta</taxon>
        <taxon>Spermatophyta</taxon>
        <taxon>Magnoliopsida</taxon>
        <taxon>eudicotyledons</taxon>
        <taxon>Gunneridae</taxon>
        <taxon>Pentapetalae</taxon>
        <taxon>rosids</taxon>
        <taxon>malvids</taxon>
        <taxon>Brassicales</taxon>
        <taxon>Brassicaceae</taxon>
        <taxon>Brassiceae</taxon>
        <taxon>Brassica</taxon>
    </lineage>
</organism>
<feature type="domain" description="DUF1421" evidence="2">
    <location>
        <begin position="471"/>
        <end position="515"/>
    </location>
</feature>
<gene>
    <name evidence="3" type="ORF">DY000_02054471</name>
</gene>
<name>A0ABQ7A9U0_BRACR</name>
<evidence type="ECO:0000313" key="4">
    <source>
        <dbReference type="Proteomes" id="UP000266723"/>
    </source>
</evidence>
<feature type="region of interest" description="Disordered" evidence="1">
    <location>
        <begin position="273"/>
        <end position="467"/>
    </location>
</feature>
<feature type="region of interest" description="Disordered" evidence="1">
    <location>
        <begin position="209"/>
        <end position="241"/>
    </location>
</feature>
<feature type="compositionally biased region" description="Polar residues" evidence="1">
    <location>
        <begin position="385"/>
        <end position="395"/>
    </location>
</feature>
<comment type="caution">
    <text evidence="3">The sequence shown here is derived from an EMBL/GenBank/DDBJ whole genome shotgun (WGS) entry which is preliminary data.</text>
</comment>
<evidence type="ECO:0000259" key="2">
    <source>
        <dbReference type="Pfam" id="PF07223"/>
    </source>
</evidence>
<dbReference type="PANTHER" id="PTHR31805">
    <property type="entry name" value="RECEPTOR-LIKE KINASE, PUTATIVE (DUF1421)-RELATED"/>
    <property type="match status" value="1"/>
</dbReference>
<feature type="non-terminal residue" evidence="3">
    <location>
        <position position="1"/>
    </location>
</feature>
<dbReference type="EMBL" id="QGKV02002055">
    <property type="protein sequence ID" value="KAF3494422.1"/>
    <property type="molecule type" value="Genomic_DNA"/>
</dbReference>
<proteinExistence type="predicted"/>
<protein>
    <recommendedName>
        <fullName evidence="2">DUF1421 domain-containing protein</fullName>
    </recommendedName>
</protein>
<keyword evidence="4" id="KW-1185">Reference proteome</keyword>
<sequence>WPLLLHRLSLFALFREARNVRHGVLWLTFQSSSKFMTQEDDKAYALEDEMVVKEPELEKKQNANQNGAFLRLNRNLSTCPVALYLLKEFHKTRMARSSVFPTGSYAPPEDSLREELTATVERSMKKYSDNMMRFLEGLSSRLSQLELYCYNLDKTIGEMRSDLSRDNEVADVKLRSLDKHLQEVHRSVQVLRDKQELADTQKELARLQLVSKDSSSSSHYQHGEQRVATPVPEHKKNENTSDAPNLQLALALPHQISPQPQQKQQQYYMPPATQLQNTPAPAPVPPPPSQPQAPPAQAHFMPPPAAPSHPSSAQTQSFPQYQQNWPPQPQARPQSSGAYQPYTPPAPPSNQSPVEPLPSSMQSPYGGPPQQSMQAYGYGAPPAQVPQQTKMSYGPQTGDGYPPSGPPPPGYANTMYEGGRIMQYPPSQPHQQQQQGHYMQGPPGGGYAPQQHQAGGGGNTGTPSPVLRSKYGELIEKLVSMGFRGDHVMAVIQRMEESGQAIDFNALLDRLSVQSSGGPPRGW</sequence>
<dbReference type="Proteomes" id="UP000266723">
    <property type="component" value="Unassembled WGS sequence"/>
</dbReference>
<dbReference type="Pfam" id="PF07223">
    <property type="entry name" value="DUF1421"/>
    <property type="match status" value="1"/>
</dbReference>